<organism evidence="1 2">
    <name type="scientific">Sphingomonas rustica</name>
    <dbReference type="NCBI Taxonomy" id="3103142"/>
    <lineage>
        <taxon>Bacteria</taxon>
        <taxon>Pseudomonadati</taxon>
        <taxon>Pseudomonadota</taxon>
        <taxon>Alphaproteobacteria</taxon>
        <taxon>Sphingomonadales</taxon>
        <taxon>Sphingomonadaceae</taxon>
        <taxon>Sphingomonas</taxon>
    </lineage>
</organism>
<dbReference type="InterPro" id="IPR053801">
    <property type="entry name" value="DUF6959"/>
</dbReference>
<sequence>MRTETVEIYSDASNAAVIRHPGRQFPGMLIQGDTLHNLSRMAAAALAGAVPDTDHWYDLQELADDLRVRTEFYIQVMREHGLELPFFPAAAD</sequence>
<dbReference type="Proteomes" id="UP001427805">
    <property type="component" value="Unassembled WGS sequence"/>
</dbReference>
<accession>A0ABV0BDK7</accession>
<name>A0ABV0BDK7_9SPHN</name>
<comment type="caution">
    <text evidence="1">The sequence shown here is derived from an EMBL/GenBank/DDBJ whole genome shotgun (WGS) entry which is preliminary data.</text>
</comment>
<protein>
    <submittedName>
        <fullName evidence="1">Uncharacterized protein</fullName>
    </submittedName>
</protein>
<evidence type="ECO:0000313" key="1">
    <source>
        <dbReference type="EMBL" id="MEN3749630.1"/>
    </source>
</evidence>
<proteinExistence type="predicted"/>
<dbReference type="Pfam" id="PF22281">
    <property type="entry name" value="DUF6959"/>
    <property type="match status" value="1"/>
</dbReference>
<reference evidence="1 2" key="1">
    <citation type="submission" date="2024-05" db="EMBL/GenBank/DDBJ databases">
        <title>Sphingomonas sp. HF-S3 16S ribosomal RNA gene Genome sequencing and assembly.</title>
        <authorList>
            <person name="Lee H."/>
        </authorList>
    </citation>
    <scope>NUCLEOTIDE SEQUENCE [LARGE SCALE GENOMIC DNA]</scope>
    <source>
        <strain evidence="1 2">HF-S3</strain>
    </source>
</reference>
<gene>
    <name evidence="1" type="ORF">TPR58_20825</name>
</gene>
<evidence type="ECO:0000313" key="2">
    <source>
        <dbReference type="Proteomes" id="UP001427805"/>
    </source>
</evidence>
<dbReference type="RefSeq" id="WP_346248674.1">
    <property type="nucleotide sequence ID" value="NZ_JBDIZK010000015.1"/>
</dbReference>
<dbReference type="EMBL" id="JBDIZK010000015">
    <property type="protein sequence ID" value="MEN3749630.1"/>
    <property type="molecule type" value="Genomic_DNA"/>
</dbReference>
<keyword evidence="2" id="KW-1185">Reference proteome</keyword>